<dbReference type="GeneID" id="41958055"/>
<reference evidence="2" key="1">
    <citation type="journal article" date="2019" name="Mol. Biol. Evol.">
        <title>Blast fungal genomes show frequent chromosomal changes, gene gains and losses, and effector gene turnover.</title>
        <authorList>
            <person name="Gomez Luciano L.B."/>
            <person name="Jason Tsai I."/>
            <person name="Chuma I."/>
            <person name="Tosa Y."/>
            <person name="Chen Y.H."/>
            <person name="Li J.Y."/>
            <person name="Li M.Y."/>
            <person name="Jade Lu M.Y."/>
            <person name="Nakayashiki H."/>
            <person name="Li W.H."/>
        </authorList>
    </citation>
    <scope>NUCLEOTIDE SEQUENCE</scope>
    <source>
        <strain evidence="2">NI907</strain>
    </source>
</reference>
<accession>A0A6P8B853</accession>
<keyword evidence="1" id="KW-1185">Reference proteome</keyword>
<dbReference type="AlphaFoldDB" id="A0A6P8B853"/>
<dbReference type="Proteomes" id="UP000515153">
    <property type="component" value="Unplaced"/>
</dbReference>
<dbReference type="RefSeq" id="XP_030983350.1">
    <property type="nucleotide sequence ID" value="XM_031123144.1"/>
</dbReference>
<dbReference type="KEGG" id="pgri:PgNI_03090"/>
<evidence type="ECO:0000313" key="1">
    <source>
        <dbReference type="Proteomes" id="UP000515153"/>
    </source>
</evidence>
<name>A0A6P8B853_PYRGI</name>
<proteinExistence type="predicted"/>
<organism evidence="1 2">
    <name type="scientific">Pyricularia grisea</name>
    <name type="common">Crabgrass-specific blast fungus</name>
    <name type="synonym">Magnaporthe grisea</name>
    <dbReference type="NCBI Taxonomy" id="148305"/>
    <lineage>
        <taxon>Eukaryota</taxon>
        <taxon>Fungi</taxon>
        <taxon>Dikarya</taxon>
        <taxon>Ascomycota</taxon>
        <taxon>Pezizomycotina</taxon>
        <taxon>Sordariomycetes</taxon>
        <taxon>Sordariomycetidae</taxon>
        <taxon>Magnaporthales</taxon>
        <taxon>Pyriculariaceae</taxon>
        <taxon>Pyricularia</taxon>
    </lineage>
</organism>
<sequence length="68" mass="8196">MRDANSVYYRKLKELEETWESRKAYEDEKQILMKDPQSQSELDSLDRRSYVLALVYCDRILASNSNFR</sequence>
<gene>
    <name evidence="2" type="ORF">PgNI_03090</name>
</gene>
<evidence type="ECO:0000313" key="2">
    <source>
        <dbReference type="RefSeq" id="XP_030983350.1"/>
    </source>
</evidence>
<reference evidence="2" key="3">
    <citation type="submission" date="2025-08" db="UniProtKB">
        <authorList>
            <consortium name="RefSeq"/>
        </authorList>
    </citation>
    <scope>IDENTIFICATION</scope>
    <source>
        <strain evidence="2">NI907</strain>
    </source>
</reference>
<protein>
    <submittedName>
        <fullName evidence="2">Uncharacterized protein</fullName>
    </submittedName>
</protein>
<reference evidence="2" key="2">
    <citation type="submission" date="2019-10" db="EMBL/GenBank/DDBJ databases">
        <authorList>
            <consortium name="NCBI Genome Project"/>
        </authorList>
    </citation>
    <scope>NUCLEOTIDE SEQUENCE</scope>
    <source>
        <strain evidence="2">NI907</strain>
    </source>
</reference>